<dbReference type="Gene3D" id="3.30.1460.30">
    <property type="entry name" value="YgaC/TfoX-N like chaperone"/>
    <property type="match status" value="1"/>
</dbReference>
<evidence type="ECO:0000259" key="1">
    <source>
        <dbReference type="Pfam" id="PF04993"/>
    </source>
</evidence>
<feature type="domain" description="TfoX N-terminal" evidence="1">
    <location>
        <begin position="15"/>
        <end position="100"/>
    </location>
</feature>
<dbReference type="EMBL" id="CACSII010000017">
    <property type="protein sequence ID" value="CAA0113096.1"/>
    <property type="molecule type" value="Genomic_DNA"/>
</dbReference>
<dbReference type="Pfam" id="PF04993">
    <property type="entry name" value="TfoX_N"/>
    <property type="match status" value="1"/>
</dbReference>
<dbReference type="Proteomes" id="UP000434580">
    <property type="component" value="Unassembled WGS sequence"/>
</dbReference>
<dbReference type="InterPro" id="IPR007076">
    <property type="entry name" value="TfoX_N"/>
</dbReference>
<evidence type="ECO:0000313" key="2">
    <source>
        <dbReference type="EMBL" id="CAA0113096.1"/>
    </source>
</evidence>
<name>A0A5S9Q5S1_9GAMM</name>
<dbReference type="SUPFAM" id="SSF159894">
    <property type="entry name" value="YgaC/TfoX-N like"/>
    <property type="match status" value="1"/>
</dbReference>
<evidence type="ECO:0000313" key="3">
    <source>
        <dbReference type="Proteomes" id="UP000434580"/>
    </source>
</evidence>
<protein>
    <recommendedName>
        <fullName evidence="1">TfoX N-terminal domain-containing protein</fullName>
    </recommendedName>
</protein>
<organism evidence="2 3">
    <name type="scientific">BD1-7 clade bacterium</name>
    <dbReference type="NCBI Taxonomy" id="2029982"/>
    <lineage>
        <taxon>Bacteria</taxon>
        <taxon>Pseudomonadati</taxon>
        <taxon>Pseudomonadota</taxon>
        <taxon>Gammaproteobacteria</taxon>
        <taxon>Cellvibrionales</taxon>
        <taxon>Spongiibacteraceae</taxon>
        <taxon>BD1-7 clade</taxon>
    </lineage>
</organism>
<proteinExistence type="predicted"/>
<dbReference type="OrthoDB" id="214902at2"/>
<gene>
    <name evidence="2" type="ORF">DPBNPPHM_01618</name>
</gene>
<accession>A0A5S9Q5S1</accession>
<reference evidence="2 3" key="1">
    <citation type="submission" date="2019-11" db="EMBL/GenBank/DDBJ databases">
        <authorList>
            <person name="Holert J."/>
        </authorList>
    </citation>
    <scope>NUCLEOTIDE SEQUENCE [LARGE SCALE GENOMIC DNA]</scope>
    <source>
        <strain evidence="2">BC5_2</strain>
    </source>
</reference>
<sequence>MAYDEGLAERLSMHFSGRPDVDIKRMFGGLCFMVSEHMCCGILGEMLMARVGPDNYAACLNDPHVDEMDFTGKPMKGLVYVSPDGYESDADLVRWIHLCEAFVRTLPPKPIKPPKKPKPRKAP</sequence>
<dbReference type="AlphaFoldDB" id="A0A5S9Q5S1"/>